<feature type="transmembrane region" description="Helical" evidence="7">
    <location>
        <begin position="122"/>
        <end position="144"/>
    </location>
</feature>
<name>A0ABT4LJI7_9PROT</name>
<evidence type="ECO:0000256" key="6">
    <source>
        <dbReference type="ARBA" id="ARBA00023136"/>
    </source>
</evidence>
<keyword evidence="9" id="KW-1185">Reference proteome</keyword>
<dbReference type="PANTHER" id="PTHR30086">
    <property type="entry name" value="ARGININE EXPORTER PROTEIN ARGO"/>
    <property type="match status" value="1"/>
</dbReference>
<protein>
    <submittedName>
        <fullName evidence="8">LysE family translocator</fullName>
    </submittedName>
</protein>
<dbReference type="RefSeq" id="WP_269423440.1">
    <property type="nucleotide sequence ID" value="NZ_JAPWGY010000003.1"/>
</dbReference>
<keyword evidence="6 7" id="KW-0472">Membrane</keyword>
<evidence type="ECO:0000313" key="9">
    <source>
        <dbReference type="Proteomes" id="UP001069802"/>
    </source>
</evidence>
<sequence length="210" mass="22412">MSLETWLIYVVTTCIASMTPGPNMLLSMTVGMTRGKRAAFASSLGGVSAMLIMLFASAAGLSAILSTSASAFTVIKWGGVVYLLYLGIKAWRSPAMALDNPASCNTISTSRKKDFFSLYRQAFFVGASNPKAMIFFAAFLPQFINLELPQGPQLAILAGTFVVIEFFWLMSYALGGNQLVPLLKRSGKVQMVNRISGGALIGASALLASR</sequence>
<evidence type="ECO:0000256" key="1">
    <source>
        <dbReference type="ARBA" id="ARBA00004651"/>
    </source>
</evidence>
<feature type="transmembrane region" description="Helical" evidence="7">
    <location>
        <begin position="71"/>
        <end position="88"/>
    </location>
</feature>
<organism evidence="8 9">
    <name type="scientific">Kiloniella laminariae</name>
    <dbReference type="NCBI Taxonomy" id="454162"/>
    <lineage>
        <taxon>Bacteria</taxon>
        <taxon>Pseudomonadati</taxon>
        <taxon>Pseudomonadota</taxon>
        <taxon>Alphaproteobacteria</taxon>
        <taxon>Rhodospirillales</taxon>
        <taxon>Kiloniellaceae</taxon>
        <taxon>Kiloniella</taxon>
    </lineage>
</organism>
<keyword evidence="4 7" id="KW-0812">Transmembrane</keyword>
<feature type="transmembrane region" description="Helical" evidence="7">
    <location>
        <begin position="38"/>
        <end position="65"/>
    </location>
</feature>
<dbReference type="PIRSF" id="PIRSF006324">
    <property type="entry name" value="LeuE"/>
    <property type="match status" value="1"/>
</dbReference>
<evidence type="ECO:0000256" key="4">
    <source>
        <dbReference type="ARBA" id="ARBA00022692"/>
    </source>
</evidence>
<dbReference type="Pfam" id="PF01810">
    <property type="entry name" value="LysE"/>
    <property type="match status" value="1"/>
</dbReference>
<evidence type="ECO:0000256" key="3">
    <source>
        <dbReference type="ARBA" id="ARBA00022475"/>
    </source>
</evidence>
<evidence type="ECO:0000313" key="8">
    <source>
        <dbReference type="EMBL" id="MCZ4281274.1"/>
    </source>
</evidence>
<evidence type="ECO:0000256" key="2">
    <source>
        <dbReference type="ARBA" id="ARBA00007928"/>
    </source>
</evidence>
<gene>
    <name evidence="8" type="ORF">O4H49_10830</name>
</gene>
<dbReference type="Proteomes" id="UP001069802">
    <property type="component" value="Unassembled WGS sequence"/>
</dbReference>
<accession>A0ABT4LJI7</accession>
<proteinExistence type="inferred from homology"/>
<comment type="caution">
    <text evidence="8">The sequence shown here is derived from an EMBL/GenBank/DDBJ whole genome shotgun (WGS) entry which is preliminary data.</text>
</comment>
<evidence type="ECO:0000256" key="5">
    <source>
        <dbReference type="ARBA" id="ARBA00022989"/>
    </source>
</evidence>
<dbReference type="InterPro" id="IPR001123">
    <property type="entry name" value="LeuE-type"/>
</dbReference>
<comment type="subcellular location">
    <subcellularLocation>
        <location evidence="1">Cell membrane</location>
        <topology evidence="1">Multi-pass membrane protein</topology>
    </subcellularLocation>
</comment>
<keyword evidence="3" id="KW-1003">Cell membrane</keyword>
<reference evidence="8" key="1">
    <citation type="submission" date="2022-12" db="EMBL/GenBank/DDBJ databases">
        <title>Bacterial isolates from different developmental stages of Nematostella vectensis.</title>
        <authorList>
            <person name="Fraune S."/>
        </authorList>
    </citation>
    <scope>NUCLEOTIDE SEQUENCE</scope>
    <source>
        <strain evidence="8">G21630-S1</strain>
    </source>
</reference>
<feature type="transmembrane region" description="Helical" evidence="7">
    <location>
        <begin position="156"/>
        <end position="175"/>
    </location>
</feature>
<dbReference type="EMBL" id="JAPWGY010000003">
    <property type="protein sequence ID" value="MCZ4281274.1"/>
    <property type="molecule type" value="Genomic_DNA"/>
</dbReference>
<dbReference type="PANTHER" id="PTHR30086:SF14">
    <property type="entry name" value="HOMOSERINE_HOMOSERINE LACTONE EFFLUX PROTEIN"/>
    <property type="match status" value="1"/>
</dbReference>
<feature type="transmembrane region" description="Helical" evidence="7">
    <location>
        <begin position="6"/>
        <end position="26"/>
    </location>
</feature>
<keyword evidence="5 7" id="KW-1133">Transmembrane helix</keyword>
<evidence type="ECO:0000256" key="7">
    <source>
        <dbReference type="SAM" id="Phobius"/>
    </source>
</evidence>
<comment type="similarity">
    <text evidence="2">Belongs to the Rht family.</text>
</comment>